<keyword evidence="5" id="KW-1185">Reference proteome</keyword>
<sequence length="471" mass="49264">MHSFKLFLAAFAISVRAAPTLYLAGDSTMVSTGNNDGTRGWGAYLPNHISLSVVNDAVAGRSARSFTREGRFQAIATNVHPGDYVLIELGHNDGGNLTPDNGRTDCLPTNGDYATTCQTTYNGVAETVLTYEAYLVNAAKLMKAQGAIVIICSATPDNPWEGGSFSYAANRFVGYARDAAAEAGATFIDHGQYTADLFKSLGPTTVNGFYKHDHTHTSPEGADAVAKAFISGLKASSTTAATTSSTTAGASTPSASAKIVNNGGFEETVASPGGPPKIAAWTATNVIAQGTSEDGSPRSGSYFARFRTKIDKSVASLSQAIDSDASGPVTLTYFTRVFTNARTDGSTCTFTTRLDNVDIATRTFGYVDTPSTVDWQPTTIDGLTLGQDKVLEFRLSCTYANTYQYSDFALDDVQTSNPGNTVAGSTTSTMTNAASTTTASITTASATTTSGTPTLAANANAVERRIRRKGG</sequence>
<dbReference type="Pfam" id="PF00657">
    <property type="entry name" value="Lipase_GDSL"/>
    <property type="match status" value="1"/>
</dbReference>
<name>A0A0F4GL84_9PEZI</name>
<dbReference type="OrthoDB" id="2141316at2759"/>
<dbReference type="AlphaFoldDB" id="A0A0F4GL84"/>
<keyword evidence="3" id="KW-0732">Signal</keyword>
<evidence type="ECO:0000256" key="3">
    <source>
        <dbReference type="SAM" id="SignalP"/>
    </source>
</evidence>
<comment type="similarity">
    <text evidence="1">Belongs to the 'GDSL' lipolytic enzyme family.</text>
</comment>
<feature type="signal peptide" evidence="3">
    <location>
        <begin position="1"/>
        <end position="17"/>
    </location>
</feature>
<evidence type="ECO:0000313" key="5">
    <source>
        <dbReference type="Proteomes" id="UP000033647"/>
    </source>
</evidence>
<dbReference type="InterPro" id="IPR001087">
    <property type="entry name" value="GDSL"/>
</dbReference>
<dbReference type="InterPro" id="IPR037459">
    <property type="entry name" value="RhgT-like"/>
</dbReference>
<dbReference type="PANTHER" id="PTHR43695:SF1">
    <property type="entry name" value="RHAMNOGALACTURONAN ACETYLESTERASE"/>
    <property type="match status" value="1"/>
</dbReference>
<evidence type="ECO:0000256" key="1">
    <source>
        <dbReference type="ARBA" id="ARBA00008668"/>
    </source>
</evidence>
<accession>A0A0F4GL84</accession>
<dbReference type="STRING" id="1047168.A0A0F4GL84"/>
<evidence type="ECO:0000313" key="4">
    <source>
        <dbReference type="EMBL" id="KJX97993.1"/>
    </source>
</evidence>
<dbReference type="SUPFAM" id="SSF52266">
    <property type="entry name" value="SGNH hydrolase"/>
    <property type="match status" value="1"/>
</dbReference>
<comment type="caution">
    <text evidence="4">The sequence shown here is derived from an EMBL/GenBank/DDBJ whole genome shotgun (WGS) entry which is preliminary data.</text>
</comment>
<dbReference type="Gene3D" id="3.40.50.1110">
    <property type="entry name" value="SGNH hydrolase"/>
    <property type="match status" value="1"/>
</dbReference>
<dbReference type="EMBL" id="LAFY01000439">
    <property type="protein sequence ID" value="KJX97993.1"/>
    <property type="molecule type" value="Genomic_DNA"/>
</dbReference>
<keyword evidence="2" id="KW-0378">Hydrolase</keyword>
<gene>
    <name evidence="4" type="ORF">TI39_contig447g00001</name>
</gene>
<dbReference type="PANTHER" id="PTHR43695">
    <property type="entry name" value="PUTATIVE (AFU_ORTHOLOGUE AFUA_2G17250)-RELATED"/>
    <property type="match status" value="1"/>
</dbReference>
<dbReference type="GO" id="GO:0016788">
    <property type="term" value="F:hydrolase activity, acting on ester bonds"/>
    <property type="evidence" value="ECO:0007669"/>
    <property type="project" value="InterPro"/>
</dbReference>
<protein>
    <submittedName>
        <fullName evidence="4">Uncharacterized protein</fullName>
    </submittedName>
</protein>
<organism evidence="4 5">
    <name type="scientific">Zymoseptoria brevis</name>
    <dbReference type="NCBI Taxonomy" id="1047168"/>
    <lineage>
        <taxon>Eukaryota</taxon>
        <taxon>Fungi</taxon>
        <taxon>Dikarya</taxon>
        <taxon>Ascomycota</taxon>
        <taxon>Pezizomycotina</taxon>
        <taxon>Dothideomycetes</taxon>
        <taxon>Dothideomycetidae</taxon>
        <taxon>Mycosphaerellales</taxon>
        <taxon>Mycosphaerellaceae</taxon>
        <taxon>Zymoseptoria</taxon>
    </lineage>
</organism>
<reference evidence="4 5" key="1">
    <citation type="submission" date="2015-03" db="EMBL/GenBank/DDBJ databases">
        <title>RNA-seq based gene annotation and comparative genomics of four Zymoseptoria species reveal species-specific pathogenicity related genes and transposable element activity.</title>
        <authorList>
            <person name="Grandaubert J."/>
            <person name="Bhattacharyya A."/>
            <person name="Stukenbrock E.H."/>
        </authorList>
    </citation>
    <scope>NUCLEOTIDE SEQUENCE [LARGE SCALE GENOMIC DNA]</scope>
    <source>
        <strain evidence="4 5">Zb18110</strain>
    </source>
</reference>
<feature type="chain" id="PRO_5002468634" evidence="3">
    <location>
        <begin position="18"/>
        <end position="471"/>
    </location>
</feature>
<proteinExistence type="inferred from homology"/>
<dbReference type="InterPro" id="IPR036514">
    <property type="entry name" value="SGNH_hydro_sf"/>
</dbReference>
<evidence type="ECO:0000256" key="2">
    <source>
        <dbReference type="ARBA" id="ARBA00022801"/>
    </source>
</evidence>
<dbReference type="Proteomes" id="UP000033647">
    <property type="component" value="Unassembled WGS sequence"/>
</dbReference>